<dbReference type="PANTHER" id="PTHR38116">
    <property type="entry name" value="CHROMOSOME 7, WHOLE GENOME SHOTGUN SEQUENCE"/>
    <property type="match status" value="1"/>
</dbReference>
<evidence type="ECO:0008006" key="4">
    <source>
        <dbReference type="Google" id="ProtNLM"/>
    </source>
</evidence>
<organism evidence="2 3">
    <name type="scientific">Penicillium hordei</name>
    <dbReference type="NCBI Taxonomy" id="40994"/>
    <lineage>
        <taxon>Eukaryota</taxon>
        <taxon>Fungi</taxon>
        <taxon>Dikarya</taxon>
        <taxon>Ascomycota</taxon>
        <taxon>Pezizomycotina</taxon>
        <taxon>Eurotiomycetes</taxon>
        <taxon>Eurotiomycetidae</taxon>
        <taxon>Eurotiales</taxon>
        <taxon>Aspergillaceae</taxon>
        <taxon>Penicillium</taxon>
    </lineage>
</organism>
<evidence type="ECO:0000313" key="3">
    <source>
        <dbReference type="Proteomes" id="UP001213799"/>
    </source>
</evidence>
<evidence type="ECO:0000313" key="2">
    <source>
        <dbReference type="EMBL" id="KAJ5608629.1"/>
    </source>
</evidence>
<protein>
    <recommendedName>
        <fullName evidence="4">BZIP domain-containing protein</fullName>
    </recommendedName>
</protein>
<accession>A0AAD6EDA7</accession>
<dbReference type="RefSeq" id="XP_056756053.1">
    <property type="nucleotide sequence ID" value="XM_056896305.1"/>
</dbReference>
<name>A0AAD6EDA7_9EURO</name>
<dbReference type="InterPro" id="IPR021833">
    <property type="entry name" value="DUF3425"/>
</dbReference>
<dbReference type="EMBL" id="JAQJAE010000002">
    <property type="protein sequence ID" value="KAJ5608629.1"/>
    <property type="molecule type" value="Genomic_DNA"/>
</dbReference>
<evidence type="ECO:0000256" key="1">
    <source>
        <dbReference type="SAM" id="MobiDB-lite"/>
    </source>
</evidence>
<comment type="caution">
    <text evidence="2">The sequence shown here is derived from an EMBL/GenBank/DDBJ whole genome shotgun (WGS) entry which is preliminary data.</text>
</comment>
<gene>
    <name evidence="2" type="ORF">N7537_005248</name>
</gene>
<dbReference type="Proteomes" id="UP001213799">
    <property type="component" value="Unassembled WGS sequence"/>
</dbReference>
<sequence>MQKPTSDRGKPMSSRDTTLPELAYEDDWRHVTNPVERRRRQNRLNQRMYRSRRHDEAQALNGISRLPEANICHSPLQAERHILEGFASAAYRSYMLGCPNIDHLLVLTKANVYRAFLHNISLLGLVADGLCEADVLSPFNQFGPAQITTTTLPLSLRPTPTQRSLPHHPWLDFFPHPKARDNLFRAQDRYDEDEFCLDILGFWNPNALDNMLLVWGEPSDPENWEITEGFIKKWGWVIQGCPEILFNTNKWRARRGENPILRYLS</sequence>
<dbReference type="PANTHER" id="PTHR38116:SF1">
    <property type="entry name" value="BZIP DOMAIN-CONTAINING PROTEIN"/>
    <property type="match status" value="1"/>
</dbReference>
<proteinExistence type="predicted"/>
<dbReference type="GeneID" id="81586547"/>
<reference evidence="2" key="1">
    <citation type="journal article" date="2023" name="IMA Fungus">
        <title>Comparative genomic study of the Penicillium genus elucidates a diverse pangenome and 15 lateral gene transfer events.</title>
        <authorList>
            <person name="Petersen C."/>
            <person name="Sorensen T."/>
            <person name="Nielsen M.R."/>
            <person name="Sondergaard T.E."/>
            <person name="Sorensen J.L."/>
            <person name="Fitzpatrick D.A."/>
            <person name="Frisvad J.C."/>
            <person name="Nielsen K.L."/>
        </authorList>
    </citation>
    <scope>NUCLEOTIDE SEQUENCE</scope>
    <source>
        <strain evidence="2">IBT 12815</strain>
    </source>
</reference>
<keyword evidence="3" id="KW-1185">Reference proteome</keyword>
<feature type="region of interest" description="Disordered" evidence="1">
    <location>
        <begin position="1"/>
        <end position="21"/>
    </location>
</feature>
<feature type="compositionally biased region" description="Basic and acidic residues" evidence="1">
    <location>
        <begin position="1"/>
        <end position="10"/>
    </location>
</feature>
<reference evidence="2" key="2">
    <citation type="submission" date="2023-01" db="EMBL/GenBank/DDBJ databases">
        <authorList>
            <person name="Petersen C."/>
        </authorList>
    </citation>
    <scope>NUCLEOTIDE SEQUENCE</scope>
    <source>
        <strain evidence="2">IBT 12815</strain>
    </source>
</reference>
<dbReference type="Pfam" id="PF11905">
    <property type="entry name" value="DUF3425"/>
    <property type="match status" value="1"/>
</dbReference>
<dbReference type="AlphaFoldDB" id="A0AAD6EDA7"/>